<evidence type="ECO:0000313" key="3">
    <source>
        <dbReference type="Proteomes" id="UP000198981"/>
    </source>
</evidence>
<evidence type="ECO:0000313" key="2">
    <source>
        <dbReference type="EMBL" id="SCX37940.1"/>
    </source>
</evidence>
<dbReference type="STRING" id="1960309.SAMN03159343_0244"/>
<evidence type="ECO:0000256" key="1">
    <source>
        <dbReference type="SAM" id="Phobius"/>
    </source>
</evidence>
<accession>A0A1G4X9N6</accession>
<name>A0A1G4X9N6_9ACTN</name>
<sequence length="48" mass="5290">MSVDPLAFTHTPTNSPGGPMDWPVFITFAIVFVLVGGWILWNKMKGRG</sequence>
<gene>
    <name evidence="2" type="ORF">SAMN03159343_0244</name>
</gene>
<organism evidence="2 3">
    <name type="scientific">Klenkia marina</name>
    <dbReference type="NCBI Taxonomy" id="1960309"/>
    <lineage>
        <taxon>Bacteria</taxon>
        <taxon>Bacillati</taxon>
        <taxon>Actinomycetota</taxon>
        <taxon>Actinomycetes</taxon>
        <taxon>Geodermatophilales</taxon>
        <taxon>Geodermatophilaceae</taxon>
        <taxon>Klenkia</taxon>
    </lineage>
</organism>
<dbReference type="RefSeq" id="WP_165839234.1">
    <property type="nucleotide sequence ID" value="NZ_FMUH01000001.1"/>
</dbReference>
<proteinExistence type="predicted"/>
<reference evidence="3" key="1">
    <citation type="submission" date="2016-10" db="EMBL/GenBank/DDBJ databases">
        <authorList>
            <person name="Varghese N."/>
            <person name="Submissions S."/>
        </authorList>
    </citation>
    <scope>NUCLEOTIDE SEQUENCE [LARGE SCALE GENOMIC DNA]</scope>
    <source>
        <strain evidence="3">DSM 45722</strain>
    </source>
</reference>
<keyword evidence="1" id="KW-1133">Transmembrane helix</keyword>
<feature type="transmembrane region" description="Helical" evidence="1">
    <location>
        <begin position="22"/>
        <end position="41"/>
    </location>
</feature>
<dbReference type="AlphaFoldDB" id="A0A1G4X9N6"/>
<keyword evidence="1" id="KW-0812">Transmembrane</keyword>
<dbReference type="EMBL" id="FMUH01000001">
    <property type="protein sequence ID" value="SCX37940.1"/>
    <property type="molecule type" value="Genomic_DNA"/>
</dbReference>
<protein>
    <submittedName>
        <fullName evidence="2">Uncharacterized protein</fullName>
    </submittedName>
</protein>
<keyword evidence="3" id="KW-1185">Reference proteome</keyword>
<dbReference type="Proteomes" id="UP000198981">
    <property type="component" value="Unassembled WGS sequence"/>
</dbReference>
<keyword evidence="1" id="KW-0472">Membrane</keyword>